<organism evidence="2 3">
    <name type="scientific">Micractinium conductrix</name>
    <dbReference type="NCBI Taxonomy" id="554055"/>
    <lineage>
        <taxon>Eukaryota</taxon>
        <taxon>Viridiplantae</taxon>
        <taxon>Chlorophyta</taxon>
        <taxon>core chlorophytes</taxon>
        <taxon>Trebouxiophyceae</taxon>
        <taxon>Chlorellales</taxon>
        <taxon>Chlorellaceae</taxon>
        <taxon>Chlorella clade</taxon>
        <taxon>Micractinium</taxon>
    </lineage>
</organism>
<sequence length="715" mass="73909">MFIRHPLTAAILALPEARLEGLLANDAYKPRMHRLYARYMPGVQADFELWVRRTPLPLACIRKEDPWLWQRFEAACARRLGVPPYPPAVVAALEAHFAGFAPCPEALRNLLDVLARAAWHGVAPVSWQEIGGELLAFAQGPIEAASHVETTLTQLVQELTIAAQVRALERTGGQRITPTELLANALGKLAAGVERLQAEAAAQAAGAAGGDGDGGGEAGPDGQPQRRRAQGLPAMLLFASRRSSSRRYLVLQNWYCMQHMPHFGGTSAVLAVTLLRQLLLEQPALLLQAQQAAGTACAAQRAAQAGVPAPRQAATEAAGAAQQAAEPPAPDLRLVGTLAHEVMMVTDQLLGRFDDLDPASWQVAAGSGCGGSAGGGGLRGGGGGGGGGGPAASTHGSDSGGRAASRGPAQICSLVAHLLLLAAGGGVHRATALCDTFGTCGFVSAALAAELPAEFQQDVQEGYPGEWAALPAAARAPGARVFDIFTWWRMDSGSYEEMADYVMSAWEQRWADAPPCVRPPRPRLMHSNLESFDEILQMWRLPARIRPAAFAFGTLADGFVPFDCEAAAADGGGGSGGIDGDAQATHGGAACSDGGSGAAGGGAPPGSGSAAGGGTAGCGSAVQAEVKLCSVVMKAVQASRPGAALPRSTESAGKLGDDVSASKAQFDRRLPPEAVDRTRRLLLLLSCERHDLDPAAASAALAAVYHAVTRQGVLR</sequence>
<feature type="region of interest" description="Disordered" evidence="1">
    <location>
        <begin position="578"/>
        <end position="615"/>
    </location>
</feature>
<dbReference type="Gene3D" id="3.20.140.10">
    <property type="entry name" value="nicotinate phosphoribosyltransferase"/>
    <property type="match status" value="1"/>
</dbReference>
<dbReference type="OrthoDB" id="514023at2759"/>
<evidence type="ECO:0000313" key="3">
    <source>
        <dbReference type="Proteomes" id="UP000239649"/>
    </source>
</evidence>
<accession>A0A2P6VL29</accession>
<feature type="region of interest" description="Disordered" evidence="1">
    <location>
        <begin position="380"/>
        <end position="403"/>
    </location>
</feature>
<feature type="compositionally biased region" description="Gly residues" evidence="1">
    <location>
        <begin position="594"/>
        <end position="615"/>
    </location>
</feature>
<proteinExistence type="predicted"/>
<evidence type="ECO:0000256" key="1">
    <source>
        <dbReference type="SAM" id="MobiDB-lite"/>
    </source>
</evidence>
<dbReference type="AlphaFoldDB" id="A0A2P6VL29"/>
<evidence type="ECO:0000313" key="2">
    <source>
        <dbReference type="EMBL" id="PSC74801.1"/>
    </source>
</evidence>
<gene>
    <name evidence="2" type="ORF">C2E20_2460</name>
</gene>
<comment type="caution">
    <text evidence="2">The sequence shown here is derived from an EMBL/GenBank/DDBJ whole genome shotgun (WGS) entry which is preliminary data.</text>
</comment>
<feature type="compositionally biased region" description="Low complexity" evidence="1">
    <location>
        <begin position="580"/>
        <end position="593"/>
    </location>
</feature>
<feature type="compositionally biased region" description="Gly residues" evidence="1">
    <location>
        <begin position="380"/>
        <end position="390"/>
    </location>
</feature>
<dbReference type="EMBL" id="LHPF02000004">
    <property type="protein sequence ID" value="PSC74801.1"/>
    <property type="molecule type" value="Genomic_DNA"/>
</dbReference>
<name>A0A2P6VL29_9CHLO</name>
<protein>
    <submittedName>
        <fullName evidence="2">Uncharacterized protein</fullName>
    </submittedName>
</protein>
<keyword evidence="3" id="KW-1185">Reference proteome</keyword>
<feature type="compositionally biased region" description="Low complexity" evidence="1">
    <location>
        <begin position="391"/>
        <end position="403"/>
    </location>
</feature>
<reference evidence="2 3" key="1">
    <citation type="journal article" date="2018" name="Plant J.">
        <title>Genome sequences of Chlorella sorokiniana UTEX 1602 and Micractinium conductrix SAG 241.80: implications to maltose excretion by a green alga.</title>
        <authorList>
            <person name="Arriola M.B."/>
            <person name="Velmurugan N."/>
            <person name="Zhang Y."/>
            <person name="Plunkett M.H."/>
            <person name="Hondzo H."/>
            <person name="Barney B.M."/>
        </authorList>
    </citation>
    <scope>NUCLEOTIDE SEQUENCE [LARGE SCALE GENOMIC DNA]</scope>
    <source>
        <strain evidence="2 3">SAG 241.80</strain>
    </source>
</reference>
<dbReference type="Proteomes" id="UP000239649">
    <property type="component" value="Unassembled WGS sequence"/>
</dbReference>
<feature type="compositionally biased region" description="Gly residues" evidence="1">
    <location>
        <begin position="207"/>
        <end position="219"/>
    </location>
</feature>
<feature type="region of interest" description="Disordered" evidence="1">
    <location>
        <begin position="204"/>
        <end position="227"/>
    </location>
</feature>